<dbReference type="Proteomes" id="UP000800041">
    <property type="component" value="Unassembled WGS sequence"/>
</dbReference>
<reference evidence="1" key="1">
    <citation type="journal article" date="2020" name="Stud. Mycol.">
        <title>101 Dothideomycetes genomes: a test case for predicting lifestyles and emergence of pathogens.</title>
        <authorList>
            <person name="Haridas S."/>
            <person name="Albert R."/>
            <person name="Binder M."/>
            <person name="Bloem J."/>
            <person name="Labutti K."/>
            <person name="Salamov A."/>
            <person name="Andreopoulos B."/>
            <person name="Baker S."/>
            <person name="Barry K."/>
            <person name="Bills G."/>
            <person name="Bluhm B."/>
            <person name="Cannon C."/>
            <person name="Castanera R."/>
            <person name="Culley D."/>
            <person name="Daum C."/>
            <person name="Ezra D."/>
            <person name="Gonzalez J."/>
            <person name="Henrissat B."/>
            <person name="Kuo A."/>
            <person name="Liang C."/>
            <person name="Lipzen A."/>
            <person name="Lutzoni F."/>
            <person name="Magnuson J."/>
            <person name="Mondo S."/>
            <person name="Nolan M."/>
            <person name="Ohm R."/>
            <person name="Pangilinan J."/>
            <person name="Park H.-J."/>
            <person name="Ramirez L."/>
            <person name="Alfaro M."/>
            <person name="Sun H."/>
            <person name="Tritt A."/>
            <person name="Yoshinaga Y."/>
            <person name="Zwiers L.-H."/>
            <person name="Turgeon B."/>
            <person name="Goodwin S."/>
            <person name="Spatafora J."/>
            <person name="Crous P."/>
            <person name="Grigoriev I."/>
        </authorList>
    </citation>
    <scope>NUCLEOTIDE SEQUENCE</scope>
    <source>
        <strain evidence="1">CBS 113979</strain>
    </source>
</reference>
<keyword evidence="2" id="KW-1185">Reference proteome</keyword>
<gene>
    <name evidence="1" type="ORF">K402DRAFT_126103</name>
</gene>
<dbReference type="EMBL" id="ML977139">
    <property type="protein sequence ID" value="KAF1991482.1"/>
    <property type="molecule type" value="Genomic_DNA"/>
</dbReference>
<evidence type="ECO:0000313" key="1">
    <source>
        <dbReference type="EMBL" id="KAF1991482.1"/>
    </source>
</evidence>
<accession>A0A6G1HEK6</accession>
<evidence type="ECO:0000313" key="2">
    <source>
        <dbReference type="Proteomes" id="UP000800041"/>
    </source>
</evidence>
<organism evidence="1 2">
    <name type="scientific">Aulographum hederae CBS 113979</name>
    <dbReference type="NCBI Taxonomy" id="1176131"/>
    <lineage>
        <taxon>Eukaryota</taxon>
        <taxon>Fungi</taxon>
        <taxon>Dikarya</taxon>
        <taxon>Ascomycota</taxon>
        <taxon>Pezizomycotina</taxon>
        <taxon>Dothideomycetes</taxon>
        <taxon>Pleosporomycetidae</taxon>
        <taxon>Aulographales</taxon>
        <taxon>Aulographaceae</taxon>
    </lineage>
</organism>
<protein>
    <submittedName>
        <fullName evidence="1">Uncharacterized protein</fullName>
    </submittedName>
</protein>
<dbReference type="AlphaFoldDB" id="A0A6G1HEK6"/>
<sequence length="177" mass="19591">MLNSSSFVYAPLLLLQEPGRVNAPKMCTPSCVRHFRYPVQPCSFVLPSKQPEAHSLVQRLKDMSFLQQSHHGIDWICMDSGNGIFADATRMRCLVATYSACKIGRARRGALQVRTSGCTPWGSWITQARHPVSICCERFMMTQGTLASPRSPAQSFVSVDSVLLDSGIFNKGHLEAD</sequence>
<name>A0A6G1HEK6_9PEZI</name>
<proteinExistence type="predicted"/>